<evidence type="ECO:0000256" key="3">
    <source>
        <dbReference type="ARBA" id="ARBA00022827"/>
    </source>
</evidence>
<dbReference type="RefSeq" id="XP_033569559.1">
    <property type="nucleotide sequence ID" value="XM_033726245.1"/>
</dbReference>
<dbReference type="GeneID" id="54467138"/>
<proteinExistence type="inferred from homology"/>
<comment type="similarity">
    <text evidence="1">Belongs to the FMO family.</text>
</comment>
<evidence type="ECO:0000256" key="4">
    <source>
        <dbReference type="ARBA" id="ARBA00022857"/>
    </source>
</evidence>
<keyword evidence="2" id="KW-0285">Flavoprotein</keyword>
<organism evidence="6">
    <name type="scientific">Mytilinidion resinicola</name>
    <dbReference type="NCBI Taxonomy" id="574789"/>
    <lineage>
        <taxon>Eukaryota</taxon>
        <taxon>Fungi</taxon>
        <taxon>Dikarya</taxon>
        <taxon>Ascomycota</taxon>
        <taxon>Pezizomycotina</taxon>
        <taxon>Dothideomycetes</taxon>
        <taxon>Pleosporomycetidae</taxon>
        <taxon>Mytilinidiales</taxon>
        <taxon>Mytilinidiaceae</taxon>
        <taxon>Mytilinidion</taxon>
    </lineage>
</organism>
<dbReference type="Gene3D" id="3.50.50.60">
    <property type="entry name" value="FAD/NAD(P)-binding domain"/>
    <property type="match status" value="1"/>
</dbReference>
<dbReference type="InterPro" id="IPR020946">
    <property type="entry name" value="Flavin_mOase-like"/>
</dbReference>
<reference evidence="6 8" key="1">
    <citation type="journal article" date="2020" name="Stud. Mycol.">
        <title>101 Dothideomycetes genomes: a test case for predicting lifestyles and emergence of pathogens.</title>
        <authorList>
            <person name="Haridas S."/>
            <person name="Albert R."/>
            <person name="Binder M."/>
            <person name="Bloem J."/>
            <person name="Labutti K."/>
            <person name="Salamov A."/>
            <person name="Andreopoulos B."/>
            <person name="Baker S."/>
            <person name="Barry K."/>
            <person name="Bills G."/>
            <person name="Bluhm B."/>
            <person name="Cannon C."/>
            <person name="Castanera R."/>
            <person name="Culley D."/>
            <person name="Daum C."/>
            <person name="Ezra D."/>
            <person name="Gonzalez J."/>
            <person name="Henrissat B."/>
            <person name="Kuo A."/>
            <person name="Liang C."/>
            <person name="Lipzen A."/>
            <person name="Lutzoni F."/>
            <person name="Magnuson J."/>
            <person name="Mondo S."/>
            <person name="Nolan M."/>
            <person name="Ohm R."/>
            <person name="Pangilinan J."/>
            <person name="Park H.-J."/>
            <person name="Ramirez L."/>
            <person name="Alfaro M."/>
            <person name="Sun H."/>
            <person name="Tritt A."/>
            <person name="Yoshinaga Y."/>
            <person name="Zwiers L.-H."/>
            <person name="Turgeon B."/>
            <person name="Goodwin S."/>
            <person name="Spatafora J."/>
            <person name="Crous P."/>
            <person name="Grigoriev I."/>
        </authorList>
    </citation>
    <scope>NUCLEOTIDE SEQUENCE</scope>
    <source>
        <strain evidence="6 8">CBS 304.34</strain>
    </source>
</reference>
<dbReference type="PANTHER" id="PTHR23023">
    <property type="entry name" value="DIMETHYLANILINE MONOOXYGENASE"/>
    <property type="match status" value="1"/>
</dbReference>
<evidence type="ECO:0000313" key="7">
    <source>
        <dbReference type="Proteomes" id="UP000504636"/>
    </source>
</evidence>
<evidence type="ECO:0000256" key="5">
    <source>
        <dbReference type="ARBA" id="ARBA00023002"/>
    </source>
</evidence>
<dbReference type="Proteomes" id="UP000504636">
    <property type="component" value="Unplaced"/>
</dbReference>
<dbReference type="InterPro" id="IPR050346">
    <property type="entry name" value="FMO-like"/>
</dbReference>
<reference evidence="8" key="3">
    <citation type="submission" date="2025-04" db="UniProtKB">
        <authorList>
            <consortium name="RefSeq"/>
        </authorList>
    </citation>
    <scope>IDENTIFICATION</scope>
    <source>
        <strain evidence="8">CBS 304.34</strain>
    </source>
</reference>
<keyword evidence="7" id="KW-1185">Reference proteome</keyword>
<dbReference type="GO" id="GO:0050660">
    <property type="term" value="F:flavin adenine dinucleotide binding"/>
    <property type="evidence" value="ECO:0007669"/>
    <property type="project" value="InterPro"/>
</dbReference>
<keyword evidence="5" id="KW-0560">Oxidoreductase</keyword>
<gene>
    <name evidence="6 8" type="ORF">BDZ99DRAFT_527323</name>
</gene>
<keyword evidence="3" id="KW-0274">FAD</keyword>
<dbReference type="InterPro" id="IPR000960">
    <property type="entry name" value="Flavin_mOase"/>
</dbReference>
<dbReference type="PRINTS" id="PR00370">
    <property type="entry name" value="FMOXYGENASE"/>
</dbReference>
<evidence type="ECO:0008006" key="9">
    <source>
        <dbReference type="Google" id="ProtNLM"/>
    </source>
</evidence>
<accession>A0A6A6Y301</accession>
<dbReference type="EMBL" id="MU003722">
    <property type="protein sequence ID" value="KAF2802595.1"/>
    <property type="molecule type" value="Genomic_DNA"/>
</dbReference>
<evidence type="ECO:0000256" key="2">
    <source>
        <dbReference type="ARBA" id="ARBA00022630"/>
    </source>
</evidence>
<dbReference type="OrthoDB" id="66881at2759"/>
<evidence type="ECO:0000256" key="1">
    <source>
        <dbReference type="ARBA" id="ARBA00009183"/>
    </source>
</evidence>
<protein>
    <recommendedName>
        <fullName evidence="9">FAD/NAD(P)-binding domain-containing protein</fullName>
    </recommendedName>
</protein>
<dbReference type="Pfam" id="PF00743">
    <property type="entry name" value="FMO-like"/>
    <property type="match status" value="1"/>
</dbReference>
<dbReference type="SUPFAM" id="SSF51905">
    <property type="entry name" value="FAD/NAD(P)-binding domain"/>
    <property type="match status" value="1"/>
</dbReference>
<keyword evidence="4" id="KW-0521">NADP</keyword>
<dbReference type="AlphaFoldDB" id="A0A6A6Y301"/>
<dbReference type="GO" id="GO:0050661">
    <property type="term" value="F:NADP binding"/>
    <property type="evidence" value="ECO:0007669"/>
    <property type="project" value="InterPro"/>
</dbReference>
<dbReference type="GO" id="GO:0004499">
    <property type="term" value="F:N,N-dimethylaniline monooxygenase activity"/>
    <property type="evidence" value="ECO:0007669"/>
    <property type="project" value="InterPro"/>
</dbReference>
<dbReference type="InterPro" id="IPR036188">
    <property type="entry name" value="FAD/NAD-bd_sf"/>
</dbReference>
<sequence>MPKQVNPTEIAVIGFGVAGLATATRYQLAEGVKVTMYERNTLAGGIWTSRHPDSIYESAIYDNLSANVPRQLIEYSHWPWPSDEPAFLSSERLSKYMTSYFEVLQLRFRDAFETKFNATVTFVCRTNVGRK</sequence>
<evidence type="ECO:0000313" key="8">
    <source>
        <dbReference type="RefSeq" id="XP_033569559.1"/>
    </source>
</evidence>
<name>A0A6A6Y301_9PEZI</name>
<reference evidence="8" key="2">
    <citation type="submission" date="2020-04" db="EMBL/GenBank/DDBJ databases">
        <authorList>
            <consortium name="NCBI Genome Project"/>
        </authorList>
    </citation>
    <scope>NUCLEOTIDE SEQUENCE</scope>
    <source>
        <strain evidence="8">CBS 304.34</strain>
    </source>
</reference>
<evidence type="ECO:0000313" key="6">
    <source>
        <dbReference type="EMBL" id="KAF2802595.1"/>
    </source>
</evidence>